<dbReference type="InterPro" id="IPR044822">
    <property type="entry name" value="Myb_DNA-bind_4"/>
</dbReference>
<dbReference type="OrthoDB" id="6771731at2759"/>
<dbReference type="OMA" id="FAITENR"/>
<reference evidence="4 5" key="1">
    <citation type="journal article" date="2020" name="Cell">
        <title>Large-Scale Comparative Analyses of Tick Genomes Elucidate Their Genetic Diversity and Vector Capacities.</title>
        <authorList>
            <consortium name="Tick Genome and Microbiome Consortium (TIGMIC)"/>
            <person name="Jia N."/>
            <person name="Wang J."/>
            <person name="Shi W."/>
            <person name="Du L."/>
            <person name="Sun Y."/>
            <person name="Zhan W."/>
            <person name="Jiang J.F."/>
            <person name="Wang Q."/>
            <person name="Zhang B."/>
            <person name="Ji P."/>
            <person name="Bell-Sakyi L."/>
            <person name="Cui X.M."/>
            <person name="Yuan T.T."/>
            <person name="Jiang B.G."/>
            <person name="Yang W.F."/>
            <person name="Lam T.T."/>
            <person name="Chang Q.C."/>
            <person name="Ding S.J."/>
            <person name="Wang X.J."/>
            <person name="Zhu J.G."/>
            <person name="Ruan X.D."/>
            <person name="Zhao L."/>
            <person name="Wei J.T."/>
            <person name="Ye R.Z."/>
            <person name="Que T.C."/>
            <person name="Du C.H."/>
            <person name="Zhou Y.H."/>
            <person name="Cheng J.X."/>
            <person name="Dai P.F."/>
            <person name="Guo W.B."/>
            <person name="Han X.H."/>
            <person name="Huang E.J."/>
            <person name="Li L.F."/>
            <person name="Wei W."/>
            <person name="Gao Y.C."/>
            <person name="Liu J.Z."/>
            <person name="Shao H.Z."/>
            <person name="Wang X."/>
            <person name="Wang C.C."/>
            <person name="Yang T.C."/>
            <person name="Huo Q.B."/>
            <person name="Li W."/>
            <person name="Chen H.Y."/>
            <person name="Chen S.E."/>
            <person name="Zhou L.G."/>
            <person name="Ni X.B."/>
            <person name="Tian J.H."/>
            <person name="Sheng Y."/>
            <person name="Liu T."/>
            <person name="Pan Y.S."/>
            <person name="Xia L.Y."/>
            <person name="Li J."/>
            <person name="Zhao F."/>
            <person name="Cao W.C."/>
        </authorList>
    </citation>
    <scope>NUCLEOTIDE SEQUENCE [LARGE SCALE GENOMIC DNA]</scope>
    <source>
        <strain evidence="4">HaeL-2018</strain>
    </source>
</reference>
<protein>
    <recommendedName>
        <fullName evidence="3">Myb/SANT-like DNA-binding domain-containing protein</fullName>
    </recommendedName>
</protein>
<dbReference type="EMBL" id="JABSTR010000007">
    <property type="protein sequence ID" value="KAH9375386.1"/>
    <property type="molecule type" value="Genomic_DNA"/>
</dbReference>
<name>A0A9J6GJM8_HAELO</name>
<evidence type="ECO:0000256" key="1">
    <source>
        <dbReference type="SAM" id="MobiDB-lite"/>
    </source>
</evidence>
<dbReference type="Proteomes" id="UP000821853">
    <property type="component" value="Chromosome 5"/>
</dbReference>
<evidence type="ECO:0000259" key="3">
    <source>
        <dbReference type="Pfam" id="PF13837"/>
    </source>
</evidence>
<accession>A0A9J6GJM8</accession>
<sequence>MVKTSFILHIFVFTEIYILLADEIPTKASMNEWGEGETLLLLDRYALYLDMVGPMKRFRHKKAMWQQIAAEIYTKLGVSKTPEQCMNRLKTVKRRRTDSRTHNKQSGVQPVPVEYDAELQKIAAIDDSMEPELMRGPGRVELKAPTSPASTDSDTPPPAKKQRCSVAETLWKIHVDREEQRERRHKEKMELLRRYLGAEDELA</sequence>
<feature type="signal peptide" evidence="2">
    <location>
        <begin position="1"/>
        <end position="21"/>
    </location>
</feature>
<evidence type="ECO:0000313" key="5">
    <source>
        <dbReference type="Proteomes" id="UP000821853"/>
    </source>
</evidence>
<feature type="compositionally biased region" description="Low complexity" evidence="1">
    <location>
        <begin position="144"/>
        <end position="154"/>
    </location>
</feature>
<evidence type="ECO:0000313" key="4">
    <source>
        <dbReference type="EMBL" id="KAH9375386.1"/>
    </source>
</evidence>
<proteinExistence type="predicted"/>
<evidence type="ECO:0000256" key="2">
    <source>
        <dbReference type="SAM" id="SignalP"/>
    </source>
</evidence>
<dbReference type="AlphaFoldDB" id="A0A9J6GJM8"/>
<dbReference type="Pfam" id="PF13837">
    <property type="entry name" value="Myb_DNA-bind_4"/>
    <property type="match status" value="1"/>
</dbReference>
<feature type="chain" id="PRO_5039920129" description="Myb/SANT-like DNA-binding domain-containing protein" evidence="2">
    <location>
        <begin position="22"/>
        <end position="203"/>
    </location>
</feature>
<comment type="caution">
    <text evidence="4">The sequence shown here is derived from an EMBL/GenBank/DDBJ whole genome shotgun (WGS) entry which is preliminary data.</text>
</comment>
<organism evidence="4 5">
    <name type="scientific">Haemaphysalis longicornis</name>
    <name type="common">Bush tick</name>
    <dbReference type="NCBI Taxonomy" id="44386"/>
    <lineage>
        <taxon>Eukaryota</taxon>
        <taxon>Metazoa</taxon>
        <taxon>Ecdysozoa</taxon>
        <taxon>Arthropoda</taxon>
        <taxon>Chelicerata</taxon>
        <taxon>Arachnida</taxon>
        <taxon>Acari</taxon>
        <taxon>Parasitiformes</taxon>
        <taxon>Ixodida</taxon>
        <taxon>Ixodoidea</taxon>
        <taxon>Ixodidae</taxon>
        <taxon>Haemaphysalinae</taxon>
        <taxon>Haemaphysalis</taxon>
    </lineage>
</organism>
<feature type="region of interest" description="Disordered" evidence="1">
    <location>
        <begin position="138"/>
        <end position="165"/>
    </location>
</feature>
<keyword evidence="5" id="KW-1185">Reference proteome</keyword>
<gene>
    <name evidence="4" type="ORF">HPB48_010079</name>
</gene>
<dbReference type="Gene3D" id="1.10.10.60">
    <property type="entry name" value="Homeodomain-like"/>
    <property type="match status" value="1"/>
</dbReference>
<keyword evidence="2" id="KW-0732">Signal</keyword>
<dbReference type="VEuPathDB" id="VectorBase:HLOH_058117"/>
<feature type="domain" description="Myb/SANT-like DNA-binding" evidence="3">
    <location>
        <begin position="31"/>
        <end position="107"/>
    </location>
</feature>